<keyword evidence="5" id="KW-0346">Stress response</keyword>
<dbReference type="PANTHER" id="PTHR19375">
    <property type="entry name" value="HEAT SHOCK PROTEIN 70KDA"/>
    <property type="match status" value="1"/>
</dbReference>
<sequence length="403" mass="44255">MSIGISIGNSYSSVGIANNSQITIIPNSVGNLTTPTCISLSDELLVGDSAKNSMNSDTISNIRSLIQTSQDQTVMNKLSVEELIIILLSDLKKTAESFKQTEITEAVLTVPVHFNDFQRTIMKNAAEKTGFTDYKLINEPTAACIAYGISGNAVVVDFGATQLTVSIVNMDEGVAEIIGSNCKQIGGDLIDQLLFEHVAQKFFSLHKKDIKNNERATRRLKRMCQRAKHCLSSSQTAQIELDCICDGIDLNQSIKLETFNTICDEILKQIVQFVEQTVKEAGIEKDKIQHVVLAGGSCKIPKVKKLLSEYFNSKQLLCSINPDEVMAYGAAIQAKKIFHSEEILPKLLEEDNIVTKLTEEVVKQEVLEQVEEVKSSSGGKCSKLTFIGLIVLISSALLINFNQ</sequence>
<comment type="similarity">
    <text evidence="1">Belongs to the heat shock protein 70 family.</text>
</comment>
<proteinExistence type="inferred from homology"/>
<evidence type="ECO:0000256" key="4">
    <source>
        <dbReference type="SAM" id="Phobius"/>
    </source>
</evidence>
<dbReference type="Gene3D" id="3.30.420.40">
    <property type="match status" value="2"/>
</dbReference>
<reference evidence="6 7" key="2">
    <citation type="submission" date="2024-07" db="EMBL/GenBank/DDBJ databases">
        <authorList>
            <person name="Akdeniz Z."/>
        </authorList>
    </citation>
    <scope>NUCLEOTIDE SEQUENCE [LARGE SCALE GENOMIC DNA]</scope>
</reference>
<dbReference type="Proteomes" id="UP001642409">
    <property type="component" value="Unassembled WGS sequence"/>
</dbReference>
<dbReference type="FunFam" id="3.30.420.40:FF:000069">
    <property type="entry name" value="Heat shock protein 70"/>
    <property type="match status" value="1"/>
</dbReference>
<keyword evidence="3" id="KW-0067">ATP-binding</keyword>
<evidence type="ECO:0000313" key="5">
    <source>
        <dbReference type="EMBL" id="CAI9938086.1"/>
    </source>
</evidence>
<keyword evidence="4" id="KW-0472">Membrane</keyword>
<keyword evidence="7" id="KW-1185">Reference proteome</keyword>
<dbReference type="GO" id="GO:0005524">
    <property type="term" value="F:ATP binding"/>
    <property type="evidence" value="ECO:0007669"/>
    <property type="project" value="UniProtKB-KW"/>
</dbReference>
<dbReference type="SUPFAM" id="SSF53067">
    <property type="entry name" value="Actin-like ATPase domain"/>
    <property type="match status" value="2"/>
</dbReference>
<evidence type="ECO:0000256" key="2">
    <source>
        <dbReference type="ARBA" id="ARBA00022741"/>
    </source>
</evidence>
<name>A0AA86PFM5_9EUKA</name>
<reference evidence="5" key="1">
    <citation type="submission" date="2023-06" db="EMBL/GenBank/DDBJ databases">
        <authorList>
            <person name="Kurt Z."/>
        </authorList>
    </citation>
    <scope>NUCLEOTIDE SEQUENCE</scope>
</reference>
<dbReference type="EMBL" id="CATOUU010000653">
    <property type="protein sequence ID" value="CAI9938086.1"/>
    <property type="molecule type" value="Genomic_DNA"/>
</dbReference>
<dbReference type="Pfam" id="PF00012">
    <property type="entry name" value="HSP70"/>
    <property type="match status" value="2"/>
</dbReference>
<dbReference type="GO" id="GO:0140662">
    <property type="term" value="F:ATP-dependent protein folding chaperone"/>
    <property type="evidence" value="ECO:0007669"/>
    <property type="project" value="InterPro"/>
</dbReference>
<evidence type="ECO:0000256" key="1">
    <source>
        <dbReference type="ARBA" id="ARBA00007381"/>
    </source>
</evidence>
<protein>
    <submittedName>
        <fullName evidence="5">Cytosolic heat shock protein 70</fullName>
    </submittedName>
    <submittedName>
        <fullName evidence="6">Cytosolic_heat shock protein 70</fullName>
    </submittedName>
</protein>
<keyword evidence="4" id="KW-0812">Transmembrane</keyword>
<dbReference type="AlphaFoldDB" id="A0AA86PFM5"/>
<gene>
    <name evidence="6" type="ORF">HINF_LOCUS24497</name>
    <name evidence="5" type="ORF">HINF_LOCUS25731</name>
</gene>
<feature type="transmembrane region" description="Helical" evidence="4">
    <location>
        <begin position="384"/>
        <end position="401"/>
    </location>
</feature>
<keyword evidence="4" id="KW-1133">Transmembrane helix</keyword>
<evidence type="ECO:0000313" key="7">
    <source>
        <dbReference type="Proteomes" id="UP001642409"/>
    </source>
</evidence>
<dbReference type="InterPro" id="IPR043129">
    <property type="entry name" value="ATPase_NBD"/>
</dbReference>
<dbReference type="Gene3D" id="3.90.640.10">
    <property type="entry name" value="Actin, Chain A, domain 4"/>
    <property type="match status" value="1"/>
</dbReference>
<organism evidence="5">
    <name type="scientific">Hexamita inflata</name>
    <dbReference type="NCBI Taxonomy" id="28002"/>
    <lineage>
        <taxon>Eukaryota</taxon>
        <taxon>Metamonada</taxon>
        <taxon>Diplomonadida</taxon>
        <taxon>Hexamitidae</taxon>
        <taxon>Hexamitinae</taxon>
        <taxon>Hexamita</taxon>
    </lineage>
</organism>
<dbReference type="PRINTS" id="PR00301">
    <property type="entry name" value="HEATSHOCK70"/>
</dbReference>
<accession>A0AA86PFM5</accession>
<evidence type="ECO:0000256" key="3">
    <source>
        <dbReference type="ARBA" id="ARBA00022840"/>
    </source>
</evidence>
<comment type="caution">
    <text evidence="5">The sequence shown here is derived from an EMBL/GenBank/DDBJ whole genome shotgun (WGS) entry which is preliminary data.</text>
</comment>
<keyword evidence="2" id="KW-0547">Nucleotide-binding</keyword>
<dbReference type="FunFam" id="3.90.640.10:FF:000010">
    <property type="entry name" value="heat shock 70 kDa protein 14"/>
    <property type="match status" value="1"/>
</dbReference>
<dbReference type="InterPro" id="IPR013126">
    <property type="entry name" value="Hsp_70_fam"/>
</dbReference>
<dbReference type="EMBL" id="CAXDID020000071">
    <property type="protein sequence ID" value="CAL6014906.1"/>
    <property type="molecule type" value="Genomic_DNA"/>
</dbReference>
<evidence type="ECO:0000313" key="6">
    <source>
        <dbReference type="EMBL" id="CAL6014906.1"/>
    </source>
</evidence>